<evidence type="ECO:0000256" key="4">
    <source>
        <dbReference type="ARBA" id="ARBA00022692"/>
    </source>
</evidence>
<reference evidence="9 10" key="1">
    <citation type="journal article" date="2013" name="Genome Announc.">
        <title>Draft Genome Sequence of the Aeromonas diversa Type Strain.</title>
        <authorList>
            <person name="Farfan M."/>
            <person name="Spataro N."/>
            <person name="Sanglas A."/>
            <person name="Albarral V."/>
            <person name="Loren J.G."/>
            <person name="Bosch E."/>
            <person name="Fuste M.C."/>
        </authorList>
    </citation>
    <scope>NUCLEOTIDE SEQUENCE [LARGE SCALE GENOMIC DNA]</scope>
    <source>
        <strain evidence="9 10">2478-85</strain>
    </source>
</reference>
<dbReference type="GO" id="GO:0015483">
    <property type="term" value="F:long-chain fatty acid transporting porin activity"/>
    <property type="evidence" value="ECO:0007669"/>
    <property type="project" value="TreeGrafter"/>
</dbReference>
<keyword evidence="5 8" id="KW-0732">Signal</keyword>
<keyword evidence="7" id="KW-0998">Cell outer membrane</keyword>
<dbReference type="PANTHER" id="PTHR35093">
    <property type="entry name" value="OUTER MEMBRANE PROTEIN NMB0088-RELATED"/>
    <property type="match status" value="1"/>
</dbReference>
<evidence type="ECO:0000313" key="10">
    <source>
        <dbReference type="Proteomes" id="UP000023775"/>
    </source>
</evidence>
<evidence type="ECO:0000256" key="7">
    <source>
        <dbReference type="ARBA" id="ARBA00023237"/>
    </source>
</evidence>
<dbReference type="Gene3D" id="2.40.160.60">
    <property type="entry name" value="Outer membrane protein transport protein (OMPP1/FadL/TodX)"/>
    <property type="match status" value="1"/>
</dbReference>
<dbReference type="AlphaFoldDB" id="N9VLN1"/>
<proteinExistence type="inferred from homology"/>
<evidence type="ECO:0000313" key="9">
    <source>
        <dbReference type="EMBL" id="ENY72231.1"/>
    </source>
</evidence>
<evidence type="ECO:0000256" key="3">
    <source>
        <dbReference type="ARBA" id="ARBA00022452"/>
    </source>
</evidence>
<organism evidence="9 10">
    <name type="scientific">Aeromonas diversa CDC 2478-85</name>
    <dbReference type="NCBI Taxonomy" id="1268237"/>
    <lineage>
        <taxon>Bacteria</taxon>
        <taxon>Pseudomonadati</taxon>
        <taxon>Pseudomonadota</taxon>
        <taxon>Gammaproteobacteria</taxon>
        <taxon>Aeromonadales</taxon>
        <taxon>Aeromonadaceae</taxon>
        <taxon>Aeromonas</taxon>
    </lineage>
</organism>
<dbReference type="Pfam" id="PF03349">
    <property type="entry name" value="Toluene_X"/>
    <property type="match status" value="1"/>
</dbReference>
<evidence type="ECO:0000256" key="5">
    <source>
        <dbReference type="ARBA" id="ARBA00022729"/>
    </source>
</evidence>
<feature type="signal peptide" evidence="8">
    <location>
        <begin position="1"/>
        <end position="21"/>
    </location>
</feature>
<gene>
    <name evidence="9" type="ORF">G114_08982</name>
</gene>
<name>N9VLN1_9GAMM</name>
<dbReference type="EMBL" id="APVG01000019">
    <property type="protein sequence ID" value="ENY72231.1"/>
    <property type="molecule type" value="Genomic_DNA"/>
</dbReference>
<accession>N9VLN1</accession>
<evidence type="ECO:0000256" key="6">
    <source>
        <dbReference type="ARBA" id="ARBA00023136"/>
    </source>
</evidence>
<dbReference type="SUPFAM" id="SSF56935">
    <property type="entry name" value="Porins"/>
    <property type="match status" value="1"/>
</dbReference>
<keyword evidence="6" id="KW-0472">Membrane</keyword>
<keyword evidence="10" id="KW-1185">Reference proteome</keyword>
<evidence type="ECO:0000256" key="2">
    <source>
        <dbReference type="ARBA" id="ARBA00008163"/>
    </source>
</evidence>
<dbReference type="PATRIC" id="fig|1268237.3.peg.1768"/>
<dbReference type="GO" id="GO:0009279">
    <property type="term" value="C:cell outer membrane"/>
    <property type="evidence" value="ECO:0007669"/>
    <property type="project" value="UniProtKB-SubCell"/>
</dbReference>
<comment type="caution">
    <text evidence="9">The sequence shown here is derived from an EMBL/GenBank/DDBJ whole genome shotgun (WGS) entry which is preliminary data.</text>
</comment>
<dbReference type="PANTHER" id="PTHR35093:SF8">
    <property type="entry name" value="OUTER MEMBRANE PROTEIN NMB0088-RELATED"/>
    <property type="match status" value="1"/>
</dbReference>
<comment type="subcellular location">
    <subcellularLocation>
        <location evidence="1">Cell outer membrane</location>
        <topology evidence="1">Multi-pass membrane protein</topology>
    </subcellularLocation>
</comment>
<protein>
    <submittedName>
        <fullName evidence="9">Long-chain fatty acid transport protein</fullName>
    </submittedName>
</protein>
<keyword evidence="4" id="KW-0812">Transmembrane</keyword>
<dbReference type="RefSeq" id="WP_005351971.1">
    <property type="nucleotide sequence ID" value="NZ_APVG01000019.1"/>
</dbReference>
<evidence type="ECO:0000256" key="8">
    <source>
        <dbReference type="SAM" id="SignalP"/>
    </source>
</evidence>
<feature type="chain" id="PRO_5004154404" evidence="8">
    <location>
        <begin position="22"/>
        <end position="427"/>
    </location>
</feature>
<dbReference type="eggNOG" id="COG2067">
    <property type="taxonomic scope" value="Bacteria"/>
</dbReference>
<dbReference type="OrthoDB" id="19849at2"/>
<dbReference type="InterPro" id="IPR005017">
    <property type="entry name" value="OMPP1/FadL/TodX"/>
</dbReference>
<dbReference type="Proteomes" id="UP000023775">
    <property type="component" value="Unassembled WGS sequence"/>
</dbReference>
<comment type="similarity">
    <text evidence="2">Belongs to the OmpP1/FadL family.</text>
</comment>
<sequence length="427" mass="45717">MRTYIKPSMIALALVASQANAAGYQLAEQSATGLGRAYAGEAAIADNASVLARNAGAITRLNAPTVSGGVIYLRPDVNISGQVQDITGTKGANADDIADAAWIPNLYFVTPINERLSLGLSAASQYGLGIEMPQGYDAGHFGNISDIRTVDLGMALAYRLSDMLSVGAGLSLVQGEGEVGGTYPTTLTNGQSVIAKHVKGDGSELGWNAGILLTPTEQTRIGLSYRNGVNLKLKGDATVSKPVAPGKFVTINDEGSLVLPLPATSELAFYHALNESLALHGSLSWTDWSKFESLTANLDRLGTLPIKEEHWEDSWRYSLGMTYQLAPKWQLRSGLAYDQSPVPADRRTISIPDADRIWYSAGLGYRYSDALTVDLGLTFIDGKRVSVHESLSQPVVINGQPMTYRSDFNGYSEGDAWLAGVQASYRF</sequence>
<keyword evidence="3" id="KW-1134">Transmembrane beta strand</keyword>
<evidence type="ECO:0000256" key="1">
    <source>
        <dbReference type="ARBA" id="ARBA00004571"/>
    </source>
</evidence>